<dbReference type="VEuPathDB" id="AmoebaDB:FDP41_002047"/>
<dbReference type="EMBL" id="VFQX01000028">
    <property type="protein sequence ID" value="KAF0978977.1"/>
    <property type="molecule type" value="Genomic_DNA"/>
</dbReference>
<feature type="compositionally biased region" description="Polar residues" evidence="1">
    <location>
        <begin position="1"/>
        <end position="13"/>
    </location>
</feature>
<comment type="caution">
    <text evidence="2">The sequence shown here is derived from an EMBL/GenBank/DDBJ whole genome shotgun (WGS) entry which is preliminary data.</text>
</comment>
<feature type="region of interest" description="Disordered" evidence="1">
    <location>
        <begin position="1"/>
        <end position="31"/>
    </location>
</feature>
<gene>
    <name evidence="2" type="ORF">FDP41_002047</name>
</gene>
<dbReference type="AlphaFoldDB" id="A0A6A5BPG0"/>
<dbReference type="GeneID" id="68109265"/>
<dbReference type="Proteomes" id="UP000444721">
    <property type="component" value="Unassembled WGS sequence"/>
</dbReference>
<feature type="compositionally biased region" description="Basic and acidic residues" evidence="1">
    <location>
        <begin position="348"/>
        <end position="358"/>
    </location>
</feature>
<dbReference type="OrthoDB" id="10446375at2759"/>
<protein>
    <submittedName>
        <fullName evidence="2">Uncharacterized protein</fullName>
    </submittedName>
</protein>
<dbReference type="VEuPathDB" id="AmoebaDB:NF0057250"/>
<feature type="compositionally biased region" description="Polar residues" evidence="1">
    <location>
        <begin position="130"/>
        <end position="139"/>
    </location>
</feature>
<dbReference type="RefSeq" id="XP_044563690.1">
    <property type="nucleotide sequence ID" value="XM_044705199.1"/>
</dbReference>
<keyword evidence="3" id="KW-1185">Reference proteome</keyword>
<evidence type="ECO:0000256" key="1">
    <source>
        <dbReference type="SAM" id="MobiDB-lite"/>
    </source>
</evidence>
<organism evidence="2 3">
    <name type="scientific">Naegleria fowleri</name>
    <name type="common">Brain eating amoeba</name>
    <dbReference type="NCBI Taxonomy" id="5763"/>
    <lineage>
        <taxon>Eukaryota</taxon>
        <taxon>Discoba</taxon>
        <taxon>Heterolobosea</taxon>
        <taxon>Tetramitia</taxon>
        <taxon>Eutetramitia</taxon>
        <taxon>Vahlkampfiidae</taxon>
        <taxon>Naegleria</taxon>
    </lineage>
</organism>
<reference evidence="2 3" key="1">
    <citation type="journal article" date="2019" name="Sci. Rep.">
        <title>Nanopore sequencing improves the draft genome of the human pathogenic amoeba Naegleria fowleri.</title>
        <authorList>
            <person name="Liechti N."/>
            <person name="Schurch N."/>
            <person name="Bruggmann R."/>
            <person name="Wittwer M."/>
        </authorList>
    </citation>
    <scope>NUCLEOTIDE SEQUENCE [LARGE SCALE GENOMIC DNA]</scope>
    <source>
        <strain evidence="2 3">ATCC 30894</strain>
    </source>
</reference>
<sequence>MNPQQQETLNTTPSSSFHNHSSNMSSTENNDPNLVVGLNGFTIRKPFPYKNAQGDIFCIVCCLQKGELVFQPKANFKIFRERGAVIAENSDRSILVEKLFGFKNVCGGRLCDSHYRYIMKFKNKYIPSGDSPTNSSNNDGGDVPMSSSSSTKRKKRKQSDKKESEMNQDASSLVVSTKKKKEGHSTSPQQHYNHHHQHHHQETRTTSQTPSSSSSPSEKSSSNLSLDFDHQERERDFDSSFSNSTTLMTTTPSSHSFNDEDSIHEDDTMSHQSEYSTKESKREQRYGAKRRFNFLVRLVEELVQEENIHEQYRILVEQRKQQNKVKMTHNMKQFEEDSYPLNEEEFKMSSFHESRRNESSFARESSTVTEYR</sequence>
<proteinExistence type="predicted"/>
<evidence type="ECO:0000313" key="3">
    <source>
        <dbReference type="Proteomes" id="UP000444721"/>
    </source>
</evidence>
<evidence type="ECO:0000313" key="2">
    <source>
        <dbReference type="EMBL" id="KAF0978977.1"/>
    </source>
</evidence>
<accession>A0A6A5BPG0</accession>
<dbReference type="VEuPathDB" id="AmoebaDB:NfTy_033980"/>
<feature type="compositionally biased region" description="Basic residues" evidence="1">
    <location>
        <begin position="192"/>
        <end position="201"/>
    </location>
</feature>
<feature type="compositionally biased region" description="Low complexity" evidence="1">
    <location>
        <begin position="204"/>
        <end position="222"/>
    </location>
</feature>
<feature type="region of interest" description="Disordered" evidence="1">
    <location>
        <begin position="126"/>
        <end position="284"/>
    </location>
</feature>
<feature type="region of interest" description="Disordered" evidence="1">
    <location>
        <begin position="348"/>
        <end position="372"/>
    </location>
</feature>
<feature type="compositionally biased region" description="Polar residues" evidence="1">
    <location>
        <begin position="359"/>
        <end position="372"/>
    </location>
</feature>
<feature type="compositionally biased region" description="Low complexity" evidence="1">
    <location>
        <begin position="14"/>
        <end position="26"/>
    </location>
</feature>
<feature type="compositionally biased region" description="Polar residues" evidence="1">
    <location>
        <begin position="239"/>
        <end position="256"/>
    </location>
</feature>
<name>A0A6A5BPG0_NAEFO</name>
<feature type="compositionally biased region" description="Basic and acidic residues" evidence="1">
    <location>
        <begin position="227"/>
        <end position="238"/>
    </location>
</feature>